<evidence type="ECO:0000256" key="2">
    <source>
        <dbReference type="ARBA" id="ARBA00003317"/>
    </source>
</evidence>
<keyword evidence="7" id="KW-0808">Transferase</keyword>
<evidence type="ECO:0000313" key="13">
    <source>
        <dbReference type="Proteomes" id="UP001501752"/>
    </source>
</evidence>
<dbReference type="PANTHER" id="PTHR46460">
    <property type="entry name" value="METHYLATED-DNA--PROTEIN-CYSTEINE METHYLTRANSFERASE"/>
    <property type="match status" value="1"/>
</dbReference>
<dbReference type="SUPFAM" id="SSF46767">
    <property type="entry name" value="Methylated DNA-protein cysteine methyltransferase, C-terminal domain"/>
    <property type="match status" value="1"/>
</dbReference>
<evidence type="ECO:0000256" key="8">
    <source>
        <dbReference type="ARBA" id="ARBA00022763"/>
    </source>
</evidence>
<accession>A0ABP9DPY4</accession>
<evidence type="ECO:0000256" key="4">
    <source>
        <dbReference type="ARBA" id="ARBA00011918"/>
    </source>
</evidence>
<dbReference type="InterPro" id="IPR036388">
    <property type="entry name" value="WH-like_DNA-bd_sf"/>
</dbReference>
<keyword evidence="6" id="KW-0489">Methyltransferase</keyword>
<comment type="catalytic activity">
    <reaction evidence="10">
        <text>a 6-O-methyl-2'-deoxyguanosine in DNA + L-cysteinyl-[protein] = S-methyl-L-cysteinyl-[protein] + a 2'-deoxyguanosine in DNA</text>
        <dbReference type="Rhea" id="RHEA:24000"/>
        <dbReference type="Rhea" id="RHEA-COMP:10131"/>
        <dbReference type="Rhea" id="RHEA-COMP:10132"/>
        <dbReference type="Rhea" id="RHEA-COMP:11367"/>
        <dbReference type="Rhea" id="RHEA-COMP:11368"/>
        <dbReference type="ChEBI" id="CHEBI:29950"/>
        <dbReference type="ChEBI" id="CHEBI:82612"/>
        <dbReference type="ChEBI" id="CHEBI:85445"/>
        <dbReference type="ChEBI" id="CHEBI:85448"/>
        <dbReference type="EC" id="2.1.1.63"/>
    </reaction>
</comment>
<proteinExistence type="inferred from homology"/>
<organism evidence="12 13">
    <name type="scientific">Kitasatospora terrestris</name>
    <dbReference type="NCBI Taxonomy" id="258051"/>
    <lineage>
        <taxon>Bacteria</taxon>
        <taxon>Bacillati</taxon>
        <taxon>Actinomycetota</taxon>
        <taxon>Actinomycetes</taxon>
        <taxon>Kitasatosporales</taxon>
        <taxon>Streptomycetaceae</taxon>
        <taxon>Kitasatospora</taxon>
    </lineage>
</organism>
<protein>
    <recommendedName>
        <fullName evidence="5">Methylated-DNA--protein-cysteine methyltransferase</fullName>
        <ecNumber evidence="4">2.1.1.63</ecNumber>
    </recommendedName>
</protein>
<dbReference type="EMBL" id="BAABIS010000001">
    <property type="protein sequence ID" value="GAA4854578.1"/>
    <property type="molecule type" value="Genomic_DNA"/>
</dbReference>
<comment type="catalytic activity">
    <reaction evidence="1">
        <text>a 4-O-methyl-thymidine in DNA + L-cysteinyl-[protein] = a thymidine in DNA + S-methyl-L-cysteinyl-[protein]</text>
        <dbReference type="Rhea" id="RHEA:53428"/>
        <dbReference type="Rhea" id="RHEA-COMP:10131"/>
        <dbReference type="Rhea" id="RHEA-COMP:10132"/>
        <dbReference type="Rhea" id="RHEA-COMP:13555"/>
        <dbReference type="Rhea" id="RHEA-COMP:13556"/>
        <dbReference type="ChEBI" id="CHEBI:29950"/>
        <dbReference type="ChEBI" id="CHEBI:82612"/>
        <dbReference type="ChEBI" id="CHEBI:137386"/>
        <dbReference type="ChEBI" id="CHEBI:137387"/>
        <dbReference type="EC" id="2.1.1.63"/>
    </reaction>
</comment>
<gene>
    <name evidence="12" type="ORF">GCM10023235_35000</name>
</gene>
<evidence type="ECO:0000259" key="11">
    <source>
        <dbReference type="Pfam" id="PF01035"/>
    </source>
</evidence>
<dbReference type="CDD" id="cd06445">
    <property type="entry name" value="ATase"/>
    <property type="match status" value="1"/>
</dbReference>
<evidence type="ECO:0000256" key="3">
    <source>
        <dbReference type="ARBA" id="ARBA00008711"/>
    </source>
</evidence>
<dbReference type="InterPro" id="IPR014048">
    <property type="entry name" value="MethylDNA_cys_MeTrfase_DNA-bd"/>
</dbReference>
<comment type="similarity">
    <text evidence="3">Belongs to the MGMT family.</text>
</comment>
<keyword evidence="13" id="KW-1185">Reference proteome</keyword>
<comment type="function">
    <text evidence="2">Involved in the cellular defense against the biological effects of O6-methylguanine (O6-MeG) and O4-methylthymine (O4-MeT) in DNA. Repairs the methylated nucleobase in DNA by stoichiometrically transferring the methyl group to a cysteine residue in the enzyme. This is a suicide reaction: the enzyme is irreversibly inactivated.</text>
</comment>
<dbReference type="EC" id="2.1.1.63" evidence="4"/>
<evidence type="ECO:0000313" key="12">
    <source>
        <dbReference type="EMBL" id="GAA4854578.1"/>
    </source>
</evidence>
<name>A0ABP9DPY4_9ACTN</name>
<evidence type="ECO:0000256" key="1">
    <source>
        <dbReference type="ARBA" id="ARBA00001286"/>
    </source>
</evidence>
<keyword evidence="9" id="KW-0234">DNA repair</keyword>
<reference evidence="13" key="1">
    <citation type="journal article" date="2019" name="Int. J. Syst. Evol. Microbiol.">
        <title>The Global Catalogue of Microorganisms (GCM) 10K type strain sequencing project: providing services to taxonomists for standard genome sequencing and annotation.</title>
        <authorList>
            <consortium name="The Broad Institute Genomics Platform"/>
            <consortium name="The Broad Institute Genome Sequencing Center for Infectious Disease"/>
            <person name="Wu L."/>
            <person name="Ma J."/>
        </authorList>
    </citation>
    <scope>NUCLEOTIDE SEQUENCE [LARGE SCALE GENOMIC DNA]</scope>
    <source>
        <strain evidence="13">JCM 13006</strain>
    </source>
</reference>
<dbReference type="PANTHER" id="PTHR46460:SF1">
    <property type="entry name" value="METHYLATED-DNA--PROTEIN-CYSTEINE METHYLTRANSFERASE"/>
    <property type="match status" value="1"/>
</dbReference>
<dbReference type="PROSITE" id="PS00374">
    <property type="entry name" value="MGMT"/>
    <property type="match status" value="1"/>
</dbReference>
<evidence type="ECO:0000256" key="7">
    <source>
        <dbReference type="ARBA" id="ARBA00022679"/>
    </source>
</evidence>
<evidence type="ECO:0000256" key="9">
    <source>
        <dbReference type="ARBA" id="ARBA00023204"/>
    </source>
</evidence>
<evidence type="ECO:0000256" key="10">
    <source>
        <dbReference type="ARBA" id="ARBA00049348"/>
    </source>
</evidence>
<dbReference type="InterPro" id="IPR001497">
    <property type="entry name" value="MethylDNA_cys_MeTrfase_AS"/>
</dbReference>
<dbReference type="NCBIfam" id="TIGR00589">
    <property type="entry name" value="ogt"/>
    <property type="match status" value="1"/>
</dbReference>
<dbReference type="InterPro" id="IPR036217">
    <property type="entry name" value="MethylDNA_cys_MeTrfase_DNAb"/>
</dbReference>
<evidence type="ECO:0000256" key="5">
    <source>
        <dbReference type="ARBA" id="ARBA00015377"/>
    </source>
</evidence>
<dbReference type="Proteomes" id="UP001501752">
    <property type="component" value="Unassembled WGS sequence"/>
</dbReference>
<evidence type="ECO:0000256" key="6">
    <source>
        <dbReference type="ARBA" id="ARBA00022603"/>
    </source>
</evidence>
<dbReference type="Gene3D" id="1.10.10.10">
    <property type="entry name" value="Winged helix-like DNA-binding domain superfamily/Winged helix DNA-binding domain"/>
    <property type="match status" value="1"/>
</dbReference>
<feature type="domain" description="Methylated-DNA-[protein]-cysteine S-methyltransferase DNA binding" evidence="11">
    <location>
        <begin position="98"/>
        <end position="186"/>
    </location>
</feature>
<dbReference type="Pfam" id="PF01035">
    <property type="entry name" value="DNA_binding_1"/>
    <property type="match status" value="1"/>
</dbReference>
<sequence>MPPGRLAGMDRSGLADLTWVTVGTPLPSGPMRFGVTDRGVAAATYTADGLGGLPVGGPPCSDGRRAELVTERVTAYFTARRRTLDLPLDWRLSSGPHRAVLQCLQTEVGWGRTITYGELAARSGVFEELTEPGAAARTVGQMMGANPLSLLVPCHRVVAADGLGGFGAGWREGPEVKRWLLTLEGVLQPTLDWDGPEV</sequence>
<comment type="caution">
    <text evidence="12">The sequence shown here is derived from an EMBL/GenBank/DDBJ whole genome shotgun (WGS) entry which is preliminary data.</text>
</comment>
<keyword evidence="8" id="KW-0227">DNA damage</keyword>